<reference evidence="1" key="1">
    <citation type="journal article" date="2019" name="Science">
        <title>Mutation of a bHLH transcription factor allowed almond domestication.</title>
        <authorList>
            <person name="Sanchez-Perez R."/>
            <person name="Pavan S."/>
            <person name="Mazzeo R."/>
            <person name="Moldovan C."/>
            <person name="Aiese Cigliano R."/>
            <person name="Del Cueto J."/>
            <person name="Ricciardi F."/>
            <person name="Lotti C."/>
            <person name="Ricciardi L."/>
            <person name="Dicenta F."/>
            <person name="Lopez-Marques R.L."/>
            <person name="Lindberg Moller B."/>
        </authorList>
    </citation>
    <scope>NUCLEOTIDE SEQUENCE</scope>
</reference>
<accession>A0A4Y1QPT5</accession>
<proteinExistence type="predicted"/>
<name>A0A4Y1QPT5_PRUDU</name>
<protein>
    <submittedName>
        <fullName evidence="1">Uncharacterized protein</fullName>
    </submittedName>
</protein>
<dbReference type="EMBL" id="AP019297">
    <property type="protein sequence ID" value="BBG93854.1"/>
    <property type="molecule type" value="Genomic_DNA"/>
</dbReference>
<organism evidence="1">
    <name type="scientific">Prunus dulcis</name>
    <name type="common">Almond</name>
    <name type="synonym">Amygdalus dulcis</name>
    <dbReference type="NCBI Taxonomy" id="3755"/>
    <lineage>
        <taxon>Eukaryota</taxon>
        <taxon>Viridiplantae</taxon>
        <taxon>Streptophyta</taxon>
        <taxon>Embryophyta</taxon>
        <taxon>Tracheophyta</taxon>
        <taxon>Spermatophyta</taxon>
        <taxon>Magnoliopsida</taxon>
        <taxon>eudicotyledons</taxon>
        <taxon>Gunneridae</taxon>
        <taxon>Pentapetalae</taxon>
        <taxon>rosids</taxon>
        <taxon>fabids</taxon>
        <taxon>Rosales</taxon>
        <taxon>Rosaceae</taxon>
        <taxon>Amygdaloideae</taxon>
        <taxon>Amygdaleae</taxon>
        <taxon>Prunus</taxon>
    </lineage>
</organism>
<evidence type="ECO:0000313" key="1">
    <source>
        <dbReference type="EMBL" id="BBG93854.1"/>
    </source>
</evidence>
<dbReference type="AlphaFoldDB" id="A0A4Y1QPT5"/>
<gene>
    <name evidence="1" type="ORF">Prudu_001989</name>
</gene>
<sequence length="76" mass="8274">MARSRATRSLSELQTGKIQGTMVSLIRRQVSGTQSQPSRKSWQFSGHKVCRAANPGTHGPSVPEIRKAKSSALIEL</sequence>